<feature type="region of interest" description="Disordered" evidence="1">
    <location>
        <begin position="122"/>
        <end position="199"/>
    </location>
</feature>
<reference evidence="2" key="2">
    <citation type="submission" date="2023-05" db="EMBL/GenBank/DDBJ databases">
        <authorList>
            <consortium name="Lawrence Berkeley National Laboratory"/>
            <person name="Steindorff A."/>
            <person name="Hensen N."/>
            <person name="Bonometti L."/>
            <person name="Westerberg I."/>
            <person name="Brannstrom I.O."/>
            <person name="Guillou S."/>
            <person name="Cros-Aarteil S."/>
            <person name="Calhoun S."/>
            <person name="Haridas S."/>
            <person name="Kuo A."/>
            <person name="Mondo S."/>
            <person name="Pangilinan J."/>
            <person name="Riley R."/>
            <person name="Labutti K."/>
            <person name="Andreopoulos B."/>
            <person name="Lipzen A."/>
            <person name="Chen C."/>
            <person name="Yanf M."/>
            <person name="Daum C."/>
            <person name="Ng V."/>
            <person name="Clum A."/>
            <person name="Ohm R."/>
            <person name="Martin F."/>
            <person name="Silar P."/>
            <person name="Natvig D."/>
            <person name="Lalanne C."/>
            <person name="Gautier V."/>
            <person name="Ament-Velasquez S.L."/>
            <person name="Kruys A."/>
            <person name="Hutchinson M.I."/>
            <person name="Powell A.J."/>
            <person name="Barry K."/>
            <person name="Miller A.N."/>
            <person name="Grigoriev I.V."/>
            <person name="Debuchy R."/>
            <person name="Gladieux P."/>
            <person name="Thoren M.H."/>
            <person name="Johannesson H."/>
        </authorList>
    </citation>
    <scope>NUCLEOTIDE SEQUENCE</scope>
    <source>
        <strain evidence="2">CBS 990.96</strain>
    </source>
</reference>
<accession>A0AAN7BX27</accession>
<feature type="region of interest" description="Disordered" evidence="1">
    <location>
        <begin position="1"/>
        <end position="32"/>
    </location>
</feature>
<dbReference type="EMBL" id="MU865298">
    <property type="protein sequence ID" value="KAK4230543.1"/>
    <property type="molecule type" value="Genomic_DNA"/>
</dbReference>
<proteinExistence type="predicted"/>
<feature type="compositionally biased region" description="Polar residues" evidence="1">
    <location>
        <begin position="56"/>
        <end position="70"/>
    </location>
</feature>
<feature type="compositionally biased region" description="Polar residues" evidence="1">
    <location>
        <begin position="1"/>
        <end position="11"/>
    </location>
</feature>
<name>A0AAN7BX27_9PEZI</name>
<evidence type="ECO:0000256" key="1">
    <source>
        <dbReference type="SAM" id="MobiDB-lite"/>
    </source>
</evidence>
<feature type="compositionally biased region" description="Low complexity" evidence="1">
    <location>
        <begin position="133"/>
        <end position="142"/>
    </location>
</feature>
<evidence type="ECO:0000313" key="2">
    <source>
        <dbReference type="EMBL" id="KAK4230543.1"/>
    </source>
</evidence>
<dbReference type="AlphaFoldDB" id="A0AAN7BX27"/>
<feature type="region of interest" description="Disordered" evidence="1">
    <location>
        <begin position="50"/>
        <end position="98"/>
    </location>
</feature>
<reference evidence="2" key="1">
    <citation type="journal article" date="2023" name="Mol. Phylogenet. Evol.">
        <title>Genome-scale phylogeny and comparative genomics of the fungal order Sordariales.</title>
        <authorList>
            <person name="Hensen N."/>
            <person name="Bonometti L."/>
            <person name="Westerberg I."/>
            <person name="Brannstrom I.O."/>
            <person name="Guillou S."/>
            <person name="Cros-Aarteil S."/>
            <person name="Calhoun S."/>
            <person name="Haridas S."/>
            <person name="Kuo A."/>
            <person name="Mondo S."/>
            <person name="Pangilinan J."/>
            <person name="Riley R."/>
            <person name="LaButti K."/>
            <person name="Andreopoulos B."/>
            <person name="Lipzen A."/>
            <person name="Chen C."/>
            <person name="Yan M."/>
            <person name="Daum C."/>
            <person name="Ng V."/>
            <person name="Clum A."/>
            <person name="Steindorff A."/>
            <person name="Ohm R.A."/>
            <person name="Martin F."/>
            <person name="Silar P."/>
            <person name="Natvig D.O."/>
            <person name="Lalanne C."/>
            <person name="Gautier V."/>
            <person name="Ament-Velasquez S.L."/>
            <person name="Kruys A."/>
            <person name="Hutchinson M.I."/>
            <person name="Powell A.J."/>
            <person name="Barry K."/>
            <person name="Miller A.N."/>
            <person name="Grigoriev I.V."/>
            <person name="Debuchy R."/>
            <person name="Gladieux P."/>
            <person name="Hiltunen Thoren M."/>
            <person name="Johannesson H."/>
        </authorList>
    </citation>
    <scope>NUCLEOTIDE SEQUENCE</scope>
    <source>
        <strain evidence="2">CBS 990.96</strain>
    </source>
</reference>
<feature type="compositionally biased region" description="Polar residues" evidence="1">
    <location>
        <begin position="82"/>
        <end position="94"/>
    </location>
</feature>
<protein>
    <submittedName>
        <fullName evidence="2">Uncharacterized protein</fullName>
    </submittedName>
</protein>
<dbReference type="Proteomes" id="UP001301958">
    <property type="component" value="Unassembled WGS sequence"/>
</dbReference>
<comment type="caution">
    <text evidence="2">The sequence shown here is derived from an EMBL/GenBank/DDBJ whole genome shotgun (WGS) entry which is preliminary data.</text>
</comment>
<keyword evidence="3" id="KW-1185">Reference proteome</keyword>
<organism evidence="2 3">
    <name type="scientific">Podospora fimiseda</name>
    <dbReference type="NCBI Taxonomy" id="252190"/>
    <lineage>
        <taxon>Eukaryota</taxon>
        <taxon>Fungi</taxon>
        <taxon>Dikarya</taxon>
        <taxon>Ascomycota</taxon>
        <taxon>Pezizomycotina</taxon>
        <taxon>Sordariomycetes</taxon>
        <taxon>Sordariomycetidae</taxon>
        <taxon>Sordariales</taxon>
        <taxon>Podosporaceae</taxon>
        <taxon>Podospora</taxon>
    </lineage>
</organism>
<sequence length="303" mass="35155">MSITYQDSFSTAPFPFEQQQQQQQLPSDEEEEGYHPTIFKGINWQQHTSTISSISQVSPRHISQQRQSTPEYHHHHHHPLVTHNSVPISQGNNNNHHHPNLFAVATRIHDICLVATRRYISSHPKEKRRRKSSNVSVSSQRTNRFRRSNDDDERRKQSRRERKQKERERRRQYSGPITRSRLKQARAQESMSSDDDVDDESLPGNIKLICSIIWETREKSTSDGLEAEHTALGKMQKVLEVAEGIWGVKVMNMEEAEEEEEEEGISGAMWEAVEDGRVLCEILGDEDGLKGVEEVWDWLVEGW</sequence>
<gene>
    <name evidence="2" type="ORF">QBC38DRAFT_469019</name>
</gene>
<evidence type="ECO:0000313" key="3">
    <source>
        <dbReference type="Proteomes" id="UP001301958"/>
    </source>
</evidence>